<organism evidence="1 2">
    <name type="scientific">Streptomyces avermitilis</name>
    <dbReference type="NCBI Taxonomy" id="33903"/>
    <lineage>
        <taxon>Bacteria</taxon>
        <taxon>Bacillati</taxon>
        <taxon>Actinomycetota</taxon>
        <taxon>Actinomycetes</taxon>
        <taxon>Kitasatosporales</taxon>
        <taxon>Streptomycetaceae</taxon>
        <taxon>Streptomyces</taxon>
    </lineage>
</organism>
<dbReference type="Proteomes" id="UP000299211">
    <property type="component" value="Unassembled WGS sequence"/>
</dbReference>
<dbReference type="AlphaFoldDB" id="A0A4D4MGH3"/>
<comment type="caution">
    <text evidence="1">The sequence shown here is derived from an EMBL/GenBank/DDBJ whole genome shotgun (WGS) entry which is preliminary data.</text>
</comment>
<protein>
    <submittedName>
        <fullName evidence="1">Uncharacterized protein</fullName>
    </submittedName>
</protein>
<reference evidence="1 2" key="1">
    <citation type="submission" date="2019-04" db="EMBL/GenBank/DDBJ databases">
        <title>Draft genome sequences of Streptomyces avermitilis ATCC 31267.</title>
        <authorList>
            <person name="Komaki H."/>
            <person name="Tamura T."/>
            <person name="Hosoyama A."/>
        </authorList>
    </citation>
    <scope>NUCLEOTIDE SEQUENCE [LARGE SCALE GENOMIC DNA]</scope>
    <source>
        <strain evidence="1 2">ATCC 31267</strain>
    </source>
</reference>
<sequence length="139" mass="15639">MDLSPGTVLVFDQDEDLIVFESFVHATNYLEAMDVSEGEYTAAYTPDGRVLALAAPEAWKGPVVLTRTDGADLADLERRVARYWQLHQVGQPSRDPSQTARFLIDRNNQPHRGWLKRLSNLLRRKSRGSGPTSLPHDHS</sequence>
<evidence type="ECO:0000313" key="2">
    <source>
        <dbReference type="Proteomes" id="UP000299211"/>
    </source>
</evidence>
<dbReference type="RefSeq" id="WP_052082328.1">
    <property type="nucleotide sequence ID" value="NZ_BAABTN010000015.1"/>
</dbReference>
<name>A0A4D4MGH3_STRAX</name>
<evidence type="ECO:0000313" key="1">
    <source>
        <dbReference type="EMBL" id="GDY71153.1"/>
    </source>
</evidence>
<accession>A0A4D4MGH3</accession>
<dbReference type="EMBL" id="BJHY01000001">
    <property type="protein sequence ID" value="GDY71153.1"/>
    <property type="molecule type" value="Genomic_DNA"/>
</dbReference>
<gene>
    <name evidence="1" type="ORF">SAV31267_006380</name>
</gene>
<proteinExistence type="predicted"/>